<dbReference type="GO" id="GO:0000139">
    <property type="term" value="C:Golgi membrane"/>
    <property type="evidence" value="ECO:0007669"/>
    <property type="project" value="UniProtKB-SubCell"/>
</dbReference>
<keyword evidence="11 21" id="KW-1133">Transmembrane helix</keyword>
<evidence type="ECO:0000256" key="11">
    <source>
        <dbReference type="ARBA" id="ARBA00022989"/>
    </source>
</evidence>
<evidence type="ECO:0000256" key="20">
    <source>
        <dbReference type="ARBA" id="ARBA00047852"/>
    </source>
</evidence>
<keyword evidence="14" id="KW-0325">Glycoprotein</keyword>
<organism evidence="22 23">
    <name type="scientific">Pinctada imbricata</name>
    <name type="common">Atlantic pearl-oyster</name>
    <name type="synonym">Pinctada martensii</name>
    <dbReference type="NCBI Taxonomy" id="66713"/>
    <lineage>
        <taxon>Eukaryota</taxon>
        <taxon>Metazoa</taxon>
        <taxon>Spiralia</taxon>
        <taxon>Lophotrochozoa</taxon>
        <taxon>Mollusca</taxon>
        <taxon>Bivalvia</taxon>
        <taxon>Autobranchia</taxon>
        <taxon>Pteriomorphia</taxon>
        <taxon>Pterioida</taxon>
        <taxon>Pterioidea</taxon>
        <taxon>Pteriidae</taxon>
        <taxon>Pinctada</taxon>
    </lineage>
</organism>
<evidence type="ECO:0000313" key="22">
    <source>
        <dbReference type="EMBL" id="KAK3088214.1"/>
    </source>
</evidence>
<evidence type="ECO:0000256" key="1">
    <source>
        <dbReference type="ARBA" id="ARBA00001936"/>
    </source>
</evidence>
<sequence>MLALPLNYFNGIVNKMRKARLNILISLSITIGFSLFIDVFIQLRCNQSQYLETLVSIEENDAIQGLGKVHIGKQIDTRDRFWIYYDVLQSDFIKNGNDKRNDHFVTIVTQTTENHLHALVELCETWKGPVSVAVFVYGVDVYSALWKLAYYHLRVPKIKAKTTFHLVIIKHLTIDIALNLRKDVTVQSSSFINSNIEGFHYPYNLLRNVALHRVRNGFVFMIDIDMLPSNGLHETFLDYINHSSNITKYDRAHIVPAFEVRNESYIPKNKTQLLSYLQENNAQSYAKMSCKTCQADTDFGLWTKIAPEKMRGFTISRQSSSYEPFYILHKSVYPKFDERFVGRGKNRISQVSKTTFQHDLNKKWCVV</sequence>
<evidence type="ECO:0000256" key="10">
    <source>
        <dbReference type="ARBA" id="ARBA00022968"/>
    </source>
</evidence>
<keyword evidence="15" id="KW-0464">Manganese</keyword>
<evidence type="ECO:0000313" key="23">
    <source>
        <dbReference type="Proteomes" id="UP001186944"/>
    </source>
</evidence>
<comment type="pathway">
    <text evidence="3">Protein modification; protein glycosylation.</text>
</comment>
<keyword evidence="8 21" id="KW-0812">Transmembrane</keyword>
<comment type="subcellular location">
    <subcellularLocation>
        <location evidence="2">Golgi apparatus membrane</location>
        <topology evidence="2">Single-pass type II membrane protein</topology>
    </subcellularLocation>
</comment>
<comment type="catalytic activity">
    <reaction evidence="20">
        <text>3-O-[beta-D-Xyl-(1-&gt;4)-Rib-ol-P-Rib-ol-P-3-beta-D-GalNAc-(1-&gt;3)-beta-D-GlcNAc-(1-&gt;4)-(O-6-P-alpha-D-Man)]-Thr-[protein] + UDP-alpha-D-glucuronate = 3-O-[beta-D-GlcA-(1-&gt;3)-beta-D-Xyl-(1-&gt;4)-Rib-ol-P-Rib-ol-P-3-beta-D-GalNAc-(1-&gt;3)-beta-D-GlcNAc-(1-&gt;4)-(O-6-P-alpha-D-Man)]-Thr-[protein] + UDP + H(+)</text>
        <dbReference type="Rhea" id="RHEA:46860"/>
        <dbReference type="Rhea" id="RHEA-COMP:15023"/>
        <dbReference type="Rhea" id="RHEA-COMP:17482"/>
        <dbReference type="ChEBI" id="CHEBI:15378"/>
        <dbReference type="ChEBI" id="CHEBI:58052"/>
        <dbReference type="ChEBI" id="CHEBI:58223"/>
        <dbReference type="ChEBI" id="CHEBI:142405"/>
        <dbReference type="ChEBI" id="CHEBI:177336"/>
    </reaction>
</comment>
<comment type="caution">
    <text evidence="22">The sequence shown here is derived from an EMBL/GenBank/DDBJ whole genome shotgun (WGS) entry which is preliminary data.</text>
</comment>
<keyword evidence="7" id="KW-0808">Transferase</keyword>
<evidence type="ECO:0000256" key="21">
    <source>
        <dbReference type="SAM" id="Phobius"/>
    </source>
</evidence>
<dbReference type="Proteomes" id="UP001186944">
    <property type="component" value="Unassembled WGS sequence"/>
</dbReference>
<evidence type="ECO:0000256" key="6">
    <source>
        <dbReference type="ARBA" id="ARBA00022676"/>
    </source>
</evidence>
<dbReference type="InterPro" id="IPR043189">
    <property type="entry name" value="B4GAT1"/>
</dbReference>
<reference evidence="22" key="1">
    <citation type="submission" date="2019-08" db="EMBL/GenBank/DDBJ databases">
        <title>The improved chromosome-level genome for the pearl oyster Pinctada fucata martensii using PacBio sequencing and Hi-C.</title>
        <authorList>
            <person name="Zheng Z."/>
        </authorList>
    </citation>
    <scope>NUCLEOTIDE SEQUENCE</scope>
    <source>
        <strain evidence="22">ZZ-2019</strain>
        <tissue evidence="22">Adductor muscle</tissue>
    </source>
</reference>
<dbReference type="PANTHER" id="PTHR46420">
    <property type="entry name" value="BETA-1,4-GLUCURONYLTRANSFERASE 1"/>
    <property type="match status" value="1"/>
</dbReference>
<accession>A0AA89BZA4</accession>
<evidence type="ECO:0000256" key="16">
    <source>
        <dbReference type="ARBA" id="ARBA00030723"/>
    </source>
</evidence>
<evidence type="ECO:0000256" key="15">
    <source>
        <dbReference type="ARBA" id="ARBA00023211"/>
    </source>
</evidence>
<name>A0AA89BZA4_PINIB</name>
<dbReference type="PANTHER" id="PTHR46420:SF1">
    <property type="entry name" value="BETA-1,4-GLUCURONYLTRANSFERASE 1"/>
    <property type="match status" value="1"/>
</dbReference>
<evidence type="ECO:0000256" key="5">
    <source>
        <dbReference type="ARBA" id="ARBA00017962"/>
    </source>
</evidence>
<evidence type="ECO:0000256" key="14">
    <source>
        <dbReference type="ARBA" id="ARBA00023180"/>
    </source>
</evidence>
<evidence type="ECO:0000256" key="9">
    <source>
        <dbReference type="ARBA" id="ARBA00022723"/>
    </source>
</evidence>
<keyword evidence="9" id="KW-0479">Metal-binding</keyword>
<feature type="transmembrane region" description="Helical" evidence="21">
    <location>
        <begin position="21"/>
        <end position="41"/>
    </location>
</feature>
<proteinExistence type="inferred from homology"/>
<gene>
    <name evidence="22" type="ORF">FSP39_016235</name>
</gene>
<comment type="similarity">
    <text evidence="4">Belongs to the glycosyltransferase 49 family.</text>
</comment>
<evidence type="ECO:0000256" key="4">
    <source>
        <dbReference type="ARBA" id="ARBA00008539"/>
    </source>
</evidence>
<dbReference type="GO" id="GO:0046872">
    <property type="term" value="F:metal ion binding"/>
    <property type="evidence" value="ECO:0007669"/>
    <property type="project" value="UniProtKB-KW"/>
</dbReference>
<evidence type="ECO:0000256" key="2">
    <source>
        <dbReference type="ARBA" id="ARBA00004323"/>
    </source>
</evidence>
<evidence type="ECO:0000256" key="17">
    <source>
        <dbReference type="ARBA" id="ARBA00032175"/>
    </source>
</evidence>
<keyword evidence="23" id="KW-1185">Reference proteome</keyword>
<evidence type="ECO:0000256" key="3">
    <source>
        <dbReference type="ARBA" id="ARBA00004922"/>
    </source>
</evidence>
<keyword evidence="12" id="KW-0333">Golgi apparatus</keyword>
<dbReference type="EMBL" id="VSWD01000011">
    <property type="protein sequence ID" value="KAK3088214.1"/>
    <property type="molecule type" value="Genomic_DNA"/>
</dbReference>
<evidence type="ECO:0000256" key="19">
    <source>
        <dbReference type="ARBA" id="ARBA00033291"/>
    </source>
</evidence>
<keyword evidence="10" id="KW-0735">Signal-anchor</keyword>
<evidence type="ECO:0000256" key="8">
    <source>
        <dbReference type="ARBA" id="ARBA00022692"/>
    </source>
</evidence>
<evidence type="ECO:0000256" key="12">
    <source>
        <dbReference type="ARBA" id="ARBA00023034"/>
    </source>
</evidence>
<comment type="cofactor">
    <cofactor evidence="1">
        <name>Mn(2+)</name>
        <dbReference type="ChEBI" id="CHEBI:29035"/>
    </cofactor>
</comment>
<dbReference type="GO" id="GO:0015020">
    <property type="term" value="F:glucuronosyltransferase activity"/>
    <property type="evidence" value="ECO:0007669"/>
    <property type="project" value="InterPro"/>
</dbReference>
<keyword evidence="6" id="KW-0328">Glycosyltransferase</keyword>
<evidence type="ECO:0000256" key="13">
    <source>
        <dbReference type="ARBA" id="ARBA00023136"/>
    </source>
</evidence>
<protein>
    <recommendedName>
        <fullName evidence="5">Beta-1,4-glucuronyltransferase 1</fullName>
    </recommendedName>
    <alternativeName>
        <fullName evidence="16">I-beta-1,3-N-acetylglucosaminyltransferase</fullName>
    </alternativeName>
    <alternativeName>
        <fullName evidence="19">N-acetyllactosaminide beta-1,3-N-acetylglucosaminyltransferase</fullName>
    </alternativeName>
    <alternativeName>
        <fullName evidence="17">Poly-N-acetyllactosamine extension enzyme</fullName>
    </alternativeName>
    <alternativeName>
        <fullName evidence="18">UDP-GlcNAc:betaGal beta-1,3-N-acetylglucosaminyltransferase 1</fullName>
    </alternativeName>
</protein>
<evidence type="ECO:0000256" key="7">
    <source>
        <dbReference type="ARBA" id="ARBA00022679"/>
    </source>
</evidence>
<dbReference type="Pfam" id="PF13896">
    <property type="entry name" value="Glyco_transf_49"/>
    <property type="match status" value="1"/>
</dbReference>
<dbReference type="AlphaFoldDB" id="A0AA89BZA4"/>
<evidence type="ECO:0000256" key="18">
    <source>
        <dbReference type="ARBA" id="ARBA00032181"/>
    </source>
</evidence>
<keyword evidence="13 21" id="KW-0472">Membrane</keyword>
<dbReference type="GO" id="GO:0035269">
    <property type="term" value="P:protein O-linked glycosylation via mannose"/>
    <property type="evidence" value="ECO:0007669"/>
    <property type="project" value="TreeGrafter"/>
</dbReference>